<evidence type="ECO:0000313" key="4">
    <source>
        <dbReference type="EMBL" id="RSV04748.1"/>
    </source>
</evidence>
<dbReference type="AlphaFoldDB" id="A0A1L6JCE5"/>
<sequence length="152" mass="16503">MVKEIHSASRVIIATPKAIFRAHLDPEVLVKWRAPAGMEARIAEFHAKTGGGYRMALRYLQDDSAAKSTADSDIVRVRFVELVPDELIVEAAEFESEDPAYAGTMTITTHLSPVTGGTKVSVTASDVPPGISEEDHRQGMESSLKNLALLLE</sequence>
<dbReference type="KEGG" id="skr:BRX40_12715"/>
<dbReference type="EMBL" id="CP018820">
    <property type="protein sequence ID" value="APR53170.1"/>
    <property type="molecule type" value="Genomic_DNA"/>
</dbReference>
<gene>
    <name evidence="3" type="ORF">BRX40_12715</name>
    <name evidence="4" type="ORF">CA257_07495</name>
</gene>
<reference evidence="5" key="2">
    <citation type="submission" date="2016-12" db="EMBL/GenBank/DDBJ databases">
        <title>Whole genome sequencing of Sphingomonas sp. ABOJV.</title>
        <authorList>
            <person name="Conlan S."/>
            <person name="Thomas P.J."/>
            <person name="Mullikin J."/>
            <person name="Palmore T.N."/>
            <person name="Frank K.M."/>
            <person name="Segre J.A."/>
        </authorList>
    </citation>
    <scope>NUCLEOTIDE SEQUENCE [LARGE SCALE GENOMIC DNA]</scope>
    <source>
        <strain evidence="5">ABOJV</strain>
    </source>
</reference>
<evidence type="ECO:0000256" key="1">
    <source>
        <dbReference type="ARBA" id="ARBA00006817"/>
    </source>
</evidence>
<dbReference type="EMBL" id="QQWO01000005">
    <property type="protein sequence ID" value="RSV04748.1"/>
    <property type="molecule type" value="Genomic_DNA"/>
</dbReference>
<evidence type="ECO:0000313" key="5">
    <source>
        <dbReference type="Proteomes" id="UP000185161"/>
    </source>
</evidence>
<proteinExistence type="inferred from homology"/>
<dbReference type="Proteomes" id="UP000185161">
    <property type="component" value="Chromosome"/>
</dbReference>
<dbReference type="STRING" id="93064.BRX40_12715"/>
<dbReference type="Gene3D" id="3.30.530.20">
    <property type="match status" value="1"/>
</dbReference>
<reference evidence="4 6" key="3">
    <citation type="submission" date="2018-07" db="EMBL/GenBank/DDBJ databases">
        <title>Genomic and Epidemiologic Investigation of an Indolent Hospital Outbreak.</title>
        <authorList>
            <person name="Johnson R.C."/>
            <person name="Deming C."/>
            <person name="Conlan S."/>
            <person name="Zellmer C.J."/>
            <person name="Michelin A.V."/>
            <person name="Lee-Lin S."/>
            <person name="Thomas P.J."/>
            <person name="Park M."/>
            <person name="Weingarten R.A."/>
            <person name="Less J."/>
            <person name="Dekker J.P."/>
            <person name="Frank K.M."/>
            <person name="Musser K.A."/>
            <person name="Mcquiston J.R."/>
            <person name="Henderson D.K."/>
            <person name="Lau A.F."/>
            <person name="Palmore T.N."/>
            <person name="Segre J.A."/>
        </authorList>
    </citation>
    <scope>NUCLEOTIDE SEQUENCE [LARGE SCALE GENOMIC DNA]</scope>
    <source>
        <strain evidence="4 6">SK-NIH.Env10_0317</strain>
    </source>
</reference>
<protein>
    <submittedName>
        <fullName evidence="3">ATPase</fullName>
    </submittedName>
</protein>
<evidence type="ECO:0000313" key="3">
    <source>
        <dbReference type="EMBL" id="APR53170.1"/>
    </source>
</evidence>
<reference evidence="3" key="1">
    <citation type="submission" date="2016-12" db="EMBL/GenBank/DDBJ databases">
        <title>Whole genome sequencing of Sphingomonas koreensis.</title>
        <authorList>
            <person name="Conlan S."/>
            <person name="Thomas P.J."/>
            <person name="Mullikin J."/>
            <person name="Palmore T.N."/>
            <person name="Frank K.M."/>
            <person name="Segre J.A."/>
        </authorList>
    </citation>
    <scope>NUCLEOTIDE SEQUENCE</scope>
    <source>
        <strain evidence="3">ABOJV</strain>
    </source>
</reference>
<evidence type="ECO:0000313" key="6">
    <source>
        <dbReference type="Proteomes" id="UP000286681"/>
    </source>
</evidence>
<dbReference type="Proteomes" id="UP000286681">
    <property type="component" value="Unassembled WGS sequence"/>
</dbReference>
<feature type="domain" description="Activator of Hsp90 ATPase homologue 1/2-like C-terminal" evidence="2">
    <location>
        <begin position="14"/>
        <end position="152"/>
    </location>
</feature>
<evidence type="ECO:0000259" key="2">
    <source>
        <dbReference type="Pfam" id="PF08327"/>
    </source>
</evidence>
<organism evidence="3 5">
    <name type="scientific">Sphingomonas koreensis</name>
    <dbReference type="NCBI Taxonomy" id="93064"/>
    <lineage>
        <taxon>Bacteria</taxon>
        <taxon>Pseudomonadati</taxon>
        <taxon>Pseudomonadota</taxon>
        <taxon>Alphaproteobacteria</taxon>
        <taxon>Sphingomonadales</taxon>
        <taxon>Sphingomonadaceae</taxon>
        <taxon>Sphingomonas</taxon>
    </lineage>
</organism>
<dbReference type="InterPro" id="IPR023393">
    <property type="entry name" value="START-like_dom_sf"/>
</dbReference>
<keyword evidence="5" id="KW-1185">Reference proteome</keyword>
<dbReference type="Pfam" id="PF08327">
    <property type="entry name" value="AHSA1"/>
    <property type="match status" value="1"/>
</dbReference>
<dbReference type="OrthoDB" id="9786557at2"/>
<comment type="similarity">
    <text evidence="1">Belongs to the AHA1 family.</text>
</comment>
<accession>A0A1L6JCE5</accession>
<name>A0A1L6JCE5_9SPHN</name>
<dbReference type="RefSeq" id="WP_075151842.1">
    <property type="nucleotide sequence ID" value="NZ_CP018820.1"/>
</dbReference>
<dbReference type="InterPro" id="IPR013538">
    <property type="entry name" value="ASHA1/2-like_C"/>
</dbReference>
<dbReference type="GeneID" id="44133425"/>
<dbReference type="SUPFAM" id="SSF55961">
    <property type="entry name" value="Bet v1-like"/>
    <property type="match status" value="1"/>
</dbReference>